<dbReference type="AlphaFoldDB" id="A0A1Y5PLX3"/>
<feature type="region of interest" description="Disordered" evidence="1">
    <location>
        <begin position="437"/>
        <end position="510"/>
    </location>
</feature>
<feature type="compositionally biased region" description="Acidic residues" evidence="1">
    <location>
        <begin position="166"/>
        <end position="177"/>
    </location>
</feature>
<organism evidence="2">
    <name type="scientific">uncultured Mycobacterium sp</name>
    <dbReference type="NCBI Taxonomy" id="171292"/>
    <lineage>
        <taxon>Bacteria</taxon>
        <taxon>Bacillati</taxon>
        <taxon>Actinomycetota</taxon>
        <taxon>Actinomycetes</taxon>
        <taxon>Mycobacteriales</taxon>
        <taxon>Mycobacteriaceae</taxon>
        <taxon>Mycobacterium</taxon>
        <taxon>environmental samples</taxon>
    </lineage>
</organism>
<accession>A0A1Y5PLX3</accession>
<feature type="compositionally biased region" description="Polar residues" evidence="1">
    <location>
        <begin position="475"/>
        <end position="488"/>
    </location>
</feature>
<feature type="compositionally biased region" description="Low complexity" evidence="1">
    <location>
        <begin position="270"/>
        <end position="287"/>
    </location>
</feature>
<sequence length="510" mass="53247">MDLENEYLTPLRSESVPQRSPHDQQFGEANRRVRHDDDPDVRRLVAHTPSCLLHAQRCCAVRGAARLRGGGVVTTSPAGRYSSTEHFLAHIDEAEYAPAPADEEAFEPFEVDEHPEADREPDSEMPAAPRTAVAPWADSEPDRAEFGEPGEPAWSTSDRGDHATPEDEQYDRDEPEMDYAHGDGYGPDAAYPGGGCDDDPEYGGDYGPIDADGHPTADLTPFGGEEPGDGDDETPSTPPRFSKPVVIGFLGAVGVVTIGVAAAMVGMQSSSIEPSPSAAPASSVSAVPAPPPPPAAAPINDPSQDVLIPFQASSPCPQAGSGSAQNVASDDPTRAWVCMRDSDGQVMTLDLGKPMKVTAIELTPGWVGTDASGADQWMQHRVVTRVQWILINGADRTVVTQDTKNAHGPVPQAMPSNGPDQGVLASQIQMVILQTSRPPADSPVAGTPTPGADPSNGGGILPGILGAPLGGEPSTAPSQDPNFGTPETGSDPVDNTVAISSITIHGHPPL</sequence>
<gene>
    <name evidence="2" type="ORF">MHPYR_550028</name>
</gene>
<evidence type="ECO:0008006" key="3">
    <source>
        <dbReference type="Google" id="ProtNLM"/>
    </source>
</evidence>
<feature type="region of interest" description="Disordered" evidence="1">
    <location>
        <begin position="1"/>
        <end position="38"/>
    </location>
</feature>
<evidence type="ECO:0000256" key="1">
    <source>
        <dbReference type="SAM" id="MobiDB-lite"/>
    </source>
</evidence>
<reference evidence="2" key="1">
    <citation type="submission" date="2016-03" db="EMBL/GenBank/DDBJ databases">
        <authorList>
            <person name="Ploux O."/>
        </authorList>
    </citation>
    <scope>NUCLEOTIDE SEQUENCE</scope>
    <source>
        <strain evidence="2">UC10</strain>
    </source>
</reference>
<feature type="compositionally biased region" description="Low complexity" evidence="1">
    <location>
        <begin position="462"/>
        <end position="471"/>
    </location>
</feature>
<protein>
    <recommendedName>
        <fullName evidence="3">F5/8 type C domain-containing protein</fullName>
    </recommendedName>
</protein>
<dbReference type="EMBL" id="FLQS01000051">
    <property type="protein sequence ID" value="SBS78339.1"/>
    <property type="molecule type" value="Genomic_DNA"/>
</dbReference>
<proteinExistence type="predicted"/>
<feature type="region of interest" description="Disordered" evidence="1">
    <location>
        <begin position="270"/>
        <end position="303"/>
    </location>
</feature>
<name>A0A1Y5PLX3_9MYCO</name>
<evidence type="ECO:0000313" key="2">
    <source>
        <dbReference type="EMBL" id="SBS78339.1"/>
    </source>
</evidence>
<feature type="region of interest" description="Disordered" evidence="1">
    <location>
        <begin position="112"/>
        <end position="241"/>
    </location>
</feature>
<feature type="compositionally biased region" description="Basic and acidic residues" evidence="1">
    <location>
        <begin position="112"/>
        <end position="122"/>
    </location>
</feature>
<feature type="compositionally biased region" description="Basic and acidic residues" evidence="1">
    <location>
        <begin position="29"/>
        <end position="38"/>
    </location>
</feature>